<dbReference type="EMBL" id="CAUYUJ010022293">
    <property type="protein sequence ID" value="CAK0909946.1"/>
    <property type="molecule type" value="Genomic_DNA"/>
</dbReference>
<evidence type="ECO:0000313" key="4">
    <source>
        <dbReference type="EMBL" id="CAK0909946.1"/>
    </source>
</evidence>
<name>A0ABN9YFZ3_9DINO</name>
<gene>
    <name evidence="4" type="ORF">PCOR1329_LOCUS84237</name>
</gene>
<dbReference type="InterPro" id="IPR000719">
    <property type="entry name" value="Prot_kinase_dom"/>
</dbReference>
<evidence type="ECO:0000256" key="2">
    <source>
        <dbReference type="ARBA" id="ARBA00022840"/>
    </source>
</evidence>
<dbReference type="PROSITE" id="PS50011">
    <property type="entry name" value="PROTEIN_KINASE_DOM"/>
    <property type="match status" value="1"/>
</dbReference>
<organism evidence="4 5">
    <name type="scientific">Prorocentrum cordatum</name>
    <dbReference type="NCBI Taxonomy" id="2364126"/>
    <lineage>
        <taxon>Eukaryota</taxon>
        <taxon>Sar</taxon>
        <taxon>Alveolata</taxon>
        <taxon>Dinophyceae</taxon>
        <taxon>Prorocentrales</taxon>
        <taxon>Prorocentraceae</taxon>
        <taxon>Prorocentrum</taxon>
    </lineage>
</organism>
<evidence type="ECO:0000313" key="5">
    <source>
        <dbReference type="Proteomes" id="UP001189429"/>
    </source>
</evidence>
<dbReference type="PANTHER" id="PTHR24346:SF30">
    <property type="entry name" value="MATERNAL EMBRYONIC LEUCINE ZIPPER KINASE"/>
    <property type="match status" value="1"/>
</dbReference>
<dbReference type="InterPro" id="IPR011009">
    <property type="entry name" value="Kinase-like_dom_sf"/>
</dbReference>
<keyword evidence="5" id="KW-1185">Reference proteome</keyword>
<proteinExistence type="predicted"/>
<protein>
    <recommendedName>
        <fullName evidence="3">Protein kinase domain-containing protein</fullName>
    </recommendedName>
</protein>
<evidence type="ECO:0000256" key="1">
    <source>
        <dbReference type="ARBA" id="ARBA00022741"/>
    </source>
</evidence>
<dbReference type="SUPFAM" id="SSF56112">
    <property type="entry name" value="Protein kinase-like (PK-like)"/>
    <property type="match status" value="1"/>
</dbReference>
<keyword evidence="2" id="KW-0067">ATP-binding</keyword>
<keyword evidence="1" id="KW-0547">Nucleotide-binding</keyword>
<feature type="domain" description="Protein kinase" evidence="3">
    <location>
        <begin position="104"/>
        <end position="378"/>
    </location>
</feature>
<sequence length="378" mass="41955">MNREYVELLMIRHDVFLSMGADMVILDPSDDPDRLCAELNQQWAWLVSSGRRAQRMVESDDENAEAMLKYHHELLWESIPKALMSAFPPIDHSLVETATSVGDLQLVHHLNPRKGNVLLARRNATEKIALKVYDKSNYVTPWDVENIYRELRFLRDVLRHPHIVQCTSVLHSFSRVYLALEVGGKKNLSQHLLDQPGFRADSQYAVDCTAQIAGALAFCHSRDVVHRQVSLDHIMVDDQSETPFCRLVDFFAASYFVGSTLSTTVCGELPCIAPEMVLEASYAAKPADCWSLGVVLLEAAGGLGSMRQAVGWLEDTELEPAAARIQSFFSREGSCARALVAMGGVHSRAVLARLSRLLEPEPTARADADAICSSSESS</sequence>
<dbReference type="Gene3D" id="1.10.510.10">
    <property type="entry name" value="Transferase(Phosphotransferase) domain 1"/>
    <property type="match status" value="1"/>
</dbReference>
<dbReference type="PANTHER" id="PTHR24346">
    <property type="entry name" value="MAP/MICROTUBULE AFFINITY-REGULATING KINASE"/>
    <property type="match status" value="1"/>
</dbReference>
<comment type="caution">
    <text evidence="4">The sequence shown here is derived from an EMBL/GenBank/DDBJ whole genome shotgun (WGS) entry which is preliminary data.</text>
</comment>
<evidence type="ECO:0000259" key="3">
    <source>
        <dbReference type="PROSITE" id="PS50011"/>
    </source>
</evidence>
<accession>A0ABN9YFZ3</accession>
<dbReference type="Pfam" id="PF00069">
    <property type="entry name" value="Pkinase"/>
    <property type="match status" value="1"/>
</dbReference>
<dbReference type="Proteomes" id="UP001189429">
    <property type="component" value="Unassembled WGS sequence"/>
</dbReference>
<reference evidence="4" key="1">
    <citation type="submission" date="2023-10" db="EMBL/GenBank/DDBJ databases">
        <authorList>
            <person name="Chen Y."/>
            <person name="Shah S."/>
            <person name="Dougan E. K."/>
            <person name="Thang M."/>
            <person name="Chan C."/>
        </authorList>
    </citation>
    <scope>NUCLEOTIDE SEQUENCE [LARGE SCALE GENOMIC DNA]</scope>
</reference>